<evidence type="ECO:0000256" key="5">
    <source>
        <dbReference type="SAM" id="MobiDB-lite"/>
    </source>
</evidence>
<dbReference type="InterPro" id="IPR033452">
    <property type="entry name" value="GH30_C"/>
</dbReference>
<dbReference type="GO" id="GO:0005975">
    <property type="term" value="P:carbohydrate metabolic process"/>
    <property type="evidence" value="ECO:0007669"/>
    <property type="project" value="InterPro"/>
</dbReference>
<dbReference type="Gene3D" id="2.60.40.290">
    <property type="match status" value="1"/>
</dbReference>
<name>A0A9W5UQC4_9ACTN</name>
<dbReference type="Pfam" id="PF00553">
    <property type="entry name" value="CBM_2"/>
    <property type="match status" value="1"/>
</dbReference>
<protein>
    <recommendedName>
        <fullName evidence="6">CBM2 domain-containing protein</fullName>
    </recommendedName>
</protein>
<reference evidence="7" key="1">
    <citation type="submission" date="2021-01" db="EMBL/GenBank/DDBJ databases">
        <title>Whole genome shotgun sequence of Verrucosispora sediminis NBRC 107745.</title>
        <authorList>
            <person name="Komaki H."/>
            <person name="Tamura T."/>
        </authorList>
    </citation>
    <scope>NUCLEOTIDE SEQUENCE</scope>
    <source>
        <strain evidence="7">NBRC 107745</strain>
    </source>
</reference>
<dbReference type="InterPro" id="IPR008965">
    <property type="entry name" value="CBM2/CBM3_carb-bd_dom_sf"/>
</dbReference>
<evidence type="ECO:0000313" key="8">
    <source>
        <dbReference type="Proteomes" id="UP000607311"/>
    </source>
</evidence>
<keyword evidence="2" id="KW-0732">Signal</keyword>
<evidence type="ECO:0000313" key="7">
    <source>
        <dbReference type="EMBL" id="GIJ31350.1"/>
    </source>
</evidence>
<dbReference type="GO" id="GO:0004348">
    <property type="term" value="F:glucosylceramidase activity"/>
    <property type="evidence" value="ECO:0007669"/>
    <property type="project" value="InterPro"/>
</dbReference>
<dbReference type="RefSeq" id="WP_170863360.1">
    <property type="nucleotide sequence ID" value="NZ_BOPD01000004.1"/>
</dbReference>
<dbReference type="Proteomes" id="UP000607311">
    <property type="component" value="Unassembled WGS sequence"/>
</dbReference>
<dbReference type="GO" id="GO:0016020">
    <property type="term" value="C:membrane"/>
    <property type="evidence" value="ECO:0007669"/>
    <property type="project" value="GOC"/>
</dbReference>
<feature type="region of interest" description="Disordered" evidence="5">
    <location>
        <begin position="457"/>
        <end position="488"/>
    </location>
</feature>
<dbReference type="PANTHER" id="PTHR11069">
    <property type="entry name" value="GLUCOSYLCERAMIDASE"/>
    <property type="match status" value="1"/>
</dbReference>
<accession>A0A9W5UQC4</accession>
<dbReference type="InterPro" id="IPR001919">
    <property type="entry name" value="CBD2"/>
</dbReference>
<dbReference type="SMART" id="SM00637">
    <property type="entry name" value="CBD_II"/>
    <property type="match status" value="1"/>
</dbReference>
<dbReference type="EMBL" id="BOPD01000004">
    <property type="protein sequence ID" value="GIJ31350.1"/>
    <property type="molecule type" value="Genomic_DNA"/>
</dbReference>
<dbReference type="InterPro" id="IPR001139">
    <property type="entry name" value="Glyco_hydro_30"/>
</dbReference>
<sequence>MRLAQPDNVPPSRRRHGAGAITVLAAATSLVTVAGILTAPPSLAATPDITVNTASSFQTIDGFGAATPIFGGSGDPWTTSETQTLVGTGPGQLGLSIVRTVVSPVSSEWGLYASSLQTAKSYGSDVKILASPWTAPAHFKTNNSRINGGKLRTDYYDDYAEHLNSYVQFMKSRGVTIDVTSVQNEPDWHPDYDSMDWTGTEMRNFVRDHGARVRDTQLMVGESLRFARQYSDPTLQDATARNNIGYVGGHLYDAENSGNLSPYPLAAQYGKNQWMTEWNLHAADGSGSNIWGDPGNTAVWNETLDDIMRTVHRSMEANWSAYIWWYGRRFYSFIGDGEAQWGTTKGAVLKRGQAFAQYAKYVRPGDRRVGVSKSSRASGLEVTAYRGRGKVVLVLLNRSNNAVNDAVVQVPQNISSAEYIVTSRTSGAQSQAVNVSGGQATVNVPARSISTIVLTEGSASPTPTVTPTPTPTVSPTPTPTPSPTTEPPTGACRVTNAVNAWNNGLVDNITITNTGTSAVNGWSLRFTLAPGQTITSGWGATYSPTSGQVTATNVSYNPSIPPGASITIGFQATHGGNDAPPTGFTLNGAACS</sequence>
<dbReference type="InterPro" id="IPR033453">
    <property type="entry name" value="Glyco_hydro_30_TIM-barrel"/>
</dbReference>
<feature type="compositionally biased region" description="Pro residues" evidence="5">
    <location>
        <begin position="464"/>
        <end position="486"/>
    </location>
</feature>
<evidence type="ECO:0000256" key="3">
    <source>
        <dbReference type="ARBA" id="ARBA00022801"/>
    </source>
</evidence>
<dbReference type="SUPFAM" id="SSF51011">
    <property type="entry name" value="Glycosyl hydrolase domain"/>
    <property type="match status" value="1"/>
</dbReference>
<dbReference type="SUPFAM" id="SSF49384">
    <property type="entry name" value="Carbohydrate-binding domain"/>
    <property type="match status" value="1"/>
</dbReference>
<dbReference type="PANTHER" id="PTHR11069:SF38">
    <property type="entry name" value="GLUCURONOXYLANASE XYNC"/>
    <property type="match status" value="1"/>
</dbReference>
<comment type="similarity">
    <text evidence="1 4">Belongs to the glycosyl hydrolase 30 family.</text>
</comment>
<dbReference type="InterPro" id="IPR017853">
    <property type="entry name" value="GH"/>
</dbReference>
<evidence type="ECO:0000259" key="6">
    <source>
        <dbReference type="PROSITE" id="PS51173"/>
    </source>
</evidence>
<dbReference type="Pfam" id="PF02055">
    <property type="entry name" value="Glyco_hydro_30"/>
    <property type="match status" value="1"/>
</dbReference>
<dbReference type="GO" id="GO:0006665">
    <property type="term" value="P:sphingolipid metabolic process"/>
    <property type="evidence" value="ECO:0007669"/>
    <property type="project" value="InterPro"/>
</dbReference>
<dbReference type="Gene3D" id="3.20.20.80">
    <property type="entry name" value="Glycosidases"/>
    <property type="match status" value="1"/>
</dbReference>
<gene>
    <name evidence="7" type="ORF">Vse01_04980</name>
</gene>
<dbReference type="GO" id="GO:0030247">
    <property type="term" value="F:polysaccharide binding"/>
    <property type="evidence" value="ECO:0007669"/>
    <property type="project" value="UniProtKB-UniRule"/>
</dbReference>
<evidence type="ECO:0000256" key="1">
    <source>
        <dbReference type="ARBA" id="ARBA00005382"/>
    </source>
</evidence>
<keyword evidence="8" id="KW-1185">Reference proteome</keyword>
<evidence type="ECO:0000256" key="4">
    <source>
        <dbReference type="RuleBase" id="RU361188"/>
    </source>
</evidence>
<comment type="caution">
    <text evidence="7">The sequence shown here is derived from an EMBL/GenBank/DDBJ whole genome shotgun (WGS) entry which is preliminary data.</text>
</comment>
<evidence type="ECO:0000256" key="2">
    <source>
        <dbReference type="ARBA" id="ARBA00022729"/>
    </source>
</evidence>
<dbReference type="SUPFAM" id="SSF51445">
    <property type="entry name" value="(Trans)glycosidases"/>
    <property type="match status" value="1"/>
</dbReference>
<dbReference type="AlphaFoldDB" id="A0A9W5UQC4"/>
<organism evidence="7 8">
    <name type="scientific">Micromonospora sediminimaris</name>
    <dbReference type="NCBI Taxonomy" id="547162"/>
    <lineage>
        <taxon>Bacteria</taxon>
        <taxon>Bacillati</taxon>
        <taxon>Actinomycetota</taxon>
        <taxon>Actinomycetes</taxon>
        <taxon>Micromonosporales</taxon>
        <taxon>Micromonosporaceae</taxon>
        <taxon>Micromonospora</taxon>
    </lineage>
</organism>
<dbReference type="InterPro" id="IPR013780">
    <property type="entry name" value="Glyco_hydro_b"/>
</dbReference>
<proteinExistence type="inferred from homology"/>
<keyword evidence="3 4" id="KW-0378">Hydrolase</keyword>
<feature type="domain" description="CBM2" evidence="6">
    <location>
        <begin position="485"/>
        <end position="592"/>
    </location>
</feature>
<dbReference type="Pfam" id="PF17189">
    <property type="entry name" value="Glyco_hydro_30C"/>
    <property type="match status" value="1"/>
</dbReference>
<keyword evidence="4" id="KW-0326">Glycosidase</keyword>
<dbReference type="InterPro" id="IPR012291">
    <property type="entry name" value="CBM2_carb-bd_dom_sf"/>
</dbReference>
<dbReference type="Gene3D" id="2.60.40.1180">
    <property type="entry name" value="Golgi alpha-mannosidase II"/>
    <property type="match status" value="1"/>
</dbReference>
<dbReference type="PROSITE" id="PS51173">
    <property type="entry name" value="CBM2"/>
    <property type="match status" value="1"/>
</dbReference>